<accession>A0A1T4K7K8</accession>
<feature type="transmembrane region" description="Helical" evidence="1">
    <location>
        <begin position="12"/>
        <end position="30"/>
    </location>
</feature>
<feature type="transmembrane region" description="Helical" evidence="1">
    <location>
        <begin position="66"/>
        <end position="85"/>
    </location>
</feature>
<feature type="transmembrane region" description="Helical" evidence="1">
    <location>
        <begin position="150"/>
        <end position="178"/>
    </location>
</feature>
<keyword evidence="1" id="KW-0472">Membrane</keyword>
<dbReference type="Pfam" id="PF03729">
    <property type="entry name" value="DUF308"/>
    <property type="match status" value="1"/>
</dbReference>
<evidence type="ECO:0000313" key="3">
    <source>
        <dbReference type="Proteomes" id="UP000189857"/>
    </source>
</evidence>
<reference evidence="2 3" key="1">
    <citation type="submission" date="2017-02" db="EMBL/GenBank/DDBJ databases">
        <authorList>
            <person name="Peterson S.W."/>
        </authorList>
    </citation>
    <scope>NUCLEOTIDE SEQUENCE [LARGE SCALE GENOMIC DNA]</scope>
    <source>
        <strain evidence="2 3">ATCC 17233</strain>
    </source>
</reference>
<organism evidence="2 3">
    <name type="scientific">Eubacterium ruminantium</name>
    <dbReference type="NCBI Taxonomy" id="42322"/>
    <lineage>
        <taxon>Bacteria</taxon>
        <taxon>Bacillati</taxon>
        <taxon>Bacillota</taxon>
        <taxon>Clostridia</taxon>
        <taxon>Eubacteriales</taxon>
        <taxon>Eubacteriaceae</taxon>
        <taxon>Eubacterium</taxon>
    </lineage>
</organism>
<evidence type="ECO:0000256" key="1">
    <source>
        <dbReference type="SAM" id="Phobius"/>
    </source>
</evidence>
<dbReference type="EMBL" id="FUXA01000003">
    <property type="protein sequence ID" value="SJZ38396.1"/>
    <property type="molecule type" value="Genomic_DNA"/>
</dbReference>
<feature type="transmembrane region" description="Helical" evidence="1">
    <location>
        <begin position="42"/>
        <end position="59"/>
    </location>
</feature>
<keyword evidence="1" id="KW-0812">Transmembrane</keyword>
<proteinExistence type="predicted"/>
<dbReference type="AlphaFoldDB" id="A0A1T4K7K8"/>
<dbReference type="InterPro" id="IPR005325">
    <property type="entry name" value="DUF308_memb"/>
</dbReference>
<dbReference type="Proteomes" id="UP000189857">
    <property type="component" value="Unassembled WGS sequence"/>
</dbReference>
<gene>
    <name evidence="2" type="ORF">SAMN02745110_00230</name>
</gene>
<keyword evidence="1" id="KW-1133">Transmembrane helix</keyword>
<feature type="transmembrane region" description="Helical" evidence="1">
    <location>
        <begin position="91"/>
        <end position="111"/>
    </location>
</feature>
<protein>
    <submittedName>
        <fullName evidence="2">Uncharacterized membrane protein HdeD, DUF308 family</fullName>
    </submittedName>
</protein>
<evidence type="ECO:0000313" key="2">
    <source>
        <dbReference type="EMBL" id="SJZ38396.1"/>
    </source>
</evidence>
<keyword evidence="3" id="KW-1185">Reference proteome</keyword>
<dbReference type="PANTHER" id="PTHR34989">
    <property type="entry name" value="PROTEIN HDED"/>
    <property type="match status" value="1"/>
</dbReference>
<dbReference type="RefSeq" id="WP_159444044.1">
    <property type="nucleotide sequence ID" value="NZ_CACZYW010000015.1"/>
</dbReference>
<name>A0A1T4K7K8_9FIRM</name>
<sequence length="186" mass="20264">MKNFFRFMTEDSKSMVVPVLMIILGIIFIINPGAILSTVVKVIGILLIIAGVITVISKFDKMTPNVVVIAALFGILGIVFLVFSGKIASGFIKVFGLIILVNSCAKLWEAYKLQKKFEGNKAGWKVFMCIDGITALFGIILLFVPHSIATIIGIFLVVIGVVNLANAFLVFNNGYVVYGKDVVMKK</sequence>
<feature type="transmembrane region" description="Helical" evidence="1">
    <location>
        <begin position="123"/>
        <end position="144"/>
    </location>
</feature>
<dbReference type="InterPro" id="IPR052712">
    <property type="entry name" value="Acid_resist_chaperone_HdeD"/>
</dbReference>
<dbReference type="GO" id="GO:0005886">
    <property type="term" value="C:plasma membrane"/>
    <property type="evidence" value="ECO:0007669"/>
    <property type="project" value="TreeGrafter"/>
</dbReference>
<dbReference type="PANTHER" id="PTHR34989:SF1">
    <property type="entry name" value="PROTEIN HDED"/>
    <property type="match status" value="1"/>
</dbReference>